<dbReference type="NCBIfam" id="TIGR01456">
    <property type="entry name" value="CECR5"/>
    <property type="match status" value="1"/>
</dbReference>
<dbReference type="InterPro" id="IPR023214">
    <property type="entry name" value="HAD_sf"/>
</dbReference>
<dbReference type="Pfam" id="PF13344">
    <property type="entry name" value="Hydrolase_6"/>
    <property type="match status" value="1"/>
</dbReference>
<accession>R8BJH7</accession>
<name>R8BJH7_PHAM7</name>
<gene>
    <name evidence="2" type="ORF">UCRPA7_5021</name>
</gene>
<dbReference type="InterPro" id="IPR006353">
    <property type="entry name" value="HAD-SF_hydro_IIA_CECR5"/>
</dbReference>
<feature type="region of interest" description="Disordered" evidence="1">
    <location>
        <begin position="33"/>
        <end position="74"/>
    </location>
</feature>
<dbReference type="SUPFAM" id="SSF56784">
    <property type="entry name" value="HAD-like"/>
    <property type="match status" value="1"/>
</dbReference>
<dbReference type="PANTHER" id="PTHR14269">
    <property type="entry name" value="CDP-DIACYLGLYCEROL--GLYCEROL-3-PHOSPHATE 3-PHOSPHATIDYLTRANSFERASE-RELATED"/>
    <property type="match status" value="1"/>
</dbReference>
<reference evidence="3" key="1">
    <citation type="journal article" date="2013" name="Genome Announc.">
        <title>Draft genome sequence of the ascomycete Phaeoacremonium aleophilum strain UCR-PA7, a causal agent of the esca disease complex in grapevines.</title>
        <authorList>
            <person name="Blanco-Ulate B."/>
            <person name="Rolshausen P."/>
            <person name="Cantu D."/>
        </authorList>
    </citation>
    <scope>NUCLEOTIDE SEQUENCE [LARGE SCALE GENOMIC DNA]</scope>
    <source>
        <strain evidence="3">UCR-PA7</strain>
    </source>
</reference>
<dbReference type="HOGENOM" id="CLU_030880_3_1_1"/>
<dbReference type="OrthoDB" id="10251048at2759"/>
<keyword evidence="3" id="KW-1185">Reference proteome</keyword>
<dbReference type="EMBL" id="KB933149">
    <property type="protein sequence ID" value="EON99480.1"/>
    <property type="molecule type" value="Genomic_DNA"/>
</dbReference>
<dbReference type="PANTHER" id="PTHR14269:SF4">
    <property type="entry name" value="CAT EYE SYNDROME CRITICAL REGION PROTEIN 5"/>
    <property type="match status" value="1"/>
</dbReference>
<sequence length="466" mass="51101">MSRLQRPAGPCRTVSASSFAETFDIARRNLEDKISHEQPASPDILSDSEPASPASLATPQAGTPASLATPLTDPVTPFNADEEVADNFAFAFDIDGVLVRGGSPIPEAIEAMKMLNGENEYGIRVPYIFLTNGGGKTEAERCVDLSRQLELEVSPGQFICGHTPMRELAQKYRGAVLVVGGEGEKCRTVAEGYGFRDVITPGDIIKANSAVAPFRKLTDLEHANSRDLLERGDLKDIVIEAVFVFADSRDWASDLQIILDIAMSKGGRLETRSETFDEGPPIYFSHNDIVWSAAHEHVRLGMGALRKIVETVFSDVTGGKKLKTHAFGKPQVSTFEFATRLLQQWRATQHGLVDSKPPETVYFVGDTPESDVRGTNAMDAKSDNTWYSILVKTGVYQDGTEPAYKPRATVETVLDAVRHGIDREMHARRVREAKMLLKSDESGEMIEKLARIEIREQAPDGVLPVA</sequence>
<dbReference type="AlphaFoldDB" id="R8BJH7"/>
<dbReference type="InterPro" id="IPR050324">
    <property type="entry name" value="CDP-alcohol_PTase-I"/>
</dbReference>
<evidence type="ECO:0000313" key="2">
    <source>
        <dbReference type="EMBL" id="EON99480.1"/>
    </source>
</evidence>
<dbReference type="Proteomes" id="UP000014074">
    <property type="component" value="Unassembled WGS sequence"/>
</dbReference>
<evidence type="ECO:0000256" key="1">
    <source>
        <dbReference type="SAM" id="MobiDB-lite"/>
    </source>
</evidence>
<dbReference type="FunFam" id="3.40.50.1000:FF:000069">
    <property type="entry name" value="HAD-superfamily subfamily IIA hydrolase"/>
    <property type="match status" value="1"/>
</dbReference>
<evidence type="ECO:0000313" key="3">
    <source>
        <dbReference type="Proteomes" id="UP000014074"/>
    </source>
</evidence>
<dbReference type="GO" id="GO:0005739">
    <property type="term" value="C:mitochondrion"/>
    <property type="evidence" value="ECO:0007669"/>
    <property type="project" value="TreeGrafter"/>
</dbReference>
<dbReference type="Pfam" id="PF13242">
    <property type="entry name" value="Hydrolase_like"/>
    <property type="match status" value="1"/>
</dbReference>
<dbReference type="GO" id="GO:0046474">
    <property type="term" value="P:glycerophospholipid biosynthetic process"/>
    <property type="evidence" value="ECO:0007669"/>
    <property type="project" value="TreeGrafter"/>
</dbReference>
<dbReference type="RefSeq" id="XP_007915763.1">
    <property type="nucleotide sequence ID" value="XM_007917572.1"/>
</dbReference>
<dbReference type="GeneID" id="19325535"/>
<dbReference type="KEGG" id="tmn:UCRPA7_5021"/>
<dbReference type="InterPro" id="IPR006357">
    <property type="entry name" value="HAD-SF_hydro_IIA"/>
</dbReference>
<protein>
    <submittedName>
        <fullName evidence="2">Putative phosphatidyl synthase protein</fullName>
    </submittedName>
</protein>
<dbReference type="InterPro" id="IPR036412">
    <property type="entry name" value="HAD-like_sf"/>
</dbReference>
<dbReference type="Gene3D" id="3.40.50.1000">
    <property type="entry name" value="HAD superfamily/HAD-like"/>
    <property type="match status" value="2"/>
</dbReference>
<dbReference type="NCBIfam" id="TIGR01460">
    <property type="entry name" value="HAD-SF-IIA"/>
    <property type="match status" value="1"/>
</dbReference>
<organism evidence="2 3">
    <name type="scientific">Phaeoacremonium minimum (strain UCR-PA7)</name>
    <name type="common">Esca disease fungus</name>
    <name type="synonym">Togninia minima</name>
    <dbReference type="NCBI Taxonomy" id="1286976"/>
    <lineage>
        <taxon>Eukaryota</taxon>
        <taxon>Fungi</taxon>
        <taxon>Dikarya</taxon>
        <taxon>Ascomycota</taxon>
        <taxon>Pezizomycotina</taxon>
        <taxon>Sordariomycetes</taxon>
        <taxon>Sordariomycetidae</taxon>
        <taxon>Togniniales</taxon>
        <taxon>Togniniaceae</taxon>
        <taxon>Phaeoacremonium</taxon>
    </lineage>
</organism>
<proteinExistence type="predicted"/>
<dbReference type="eggNOG" id="KOG1618">
    <property type="taxonomic scope" value="Eukaryota"/>
</dbReference>